<evidence type="ECO:0000313" key="1">
    <source>
        <dbReference type="EMBL" id="JAD32280.1"/>
    </source>
</evidence>
<reference evidence="1" key="2">
    <citation type="journal article" date="2015" name="Data Brief">
        <title>Shoot transcriptome of the giant reed, Arundo donax.</title>
        <authorList>
            <person name="Barrero R.A."/>
            <person name="Guerrero F.D."/>
            <person name="Moolhuijzen P."/>
            <person name="Goolsby J.A."/>
            <person name="Tidwell J."/>
            <person name="Bellgard S.E."/>
            <person name="Bellgard M.I."/>
        </authorList>
    </citation>
    <scope>NUCLEOTIDE SEQUENCE</scope>
    <source>
        <tissue evidence="1">Shoot tissue taken approximately 20 cm above the soil surface</tissue>
    </source>
</reference>
<protein>
    <submittedName>
        <fullName evidence="1">Uncharacterized protein</fullName>
    </submittedName>
</protein>
<dbReference type="AlphaFoldDB" id="A0A0A8Z697"/>
<accession>A0A0A8Z697</accession>
<sequence length="126" mass="13460">MLLAACEGPCGCIRPMPSGDARETGGFGRPPHGLLDSTGQLLRQHARGSREFIRLPPPWRRLPAEPAARVGRGFVLPPATPAGSRPCDASLCSAVCERRLQGHRIRRSSSGSKCLVMHLAPMDPSA</sequence>
<reference evidence="1" key="1">
    <citation type="submission" date="2014-09" db="EMBL/GenBank/DDBJ databases">
        <authorList>
            <person name="Magalhaes I.L.F."/>
            <person name="Oliveira U."/>
            <person name="Santos F.R."/>
            <person name="Vidigal T.H.D.A."/>
            <person name="Brescovit A.D."/>
            <person name="Santos A.J."/>
        </authorList>
    </citation>
    <scope>NUCLEOTIDE SEQUENCE</scope>
    <source>
        <tissue evidence="1">Shoot tissue taken approximately 20 cm above the soil surface</tissue>
    </source>
</reference>
<organism evidence="1">
    <name type="scientific">Arundo donax</name>
    <name type="common">Giant reed</name>
    <name type="synonym">Donax arundinaceus</name>
    <dbReference type="NCBI Taxonomy" id="35708"/>
    <lineage>
        <taxon>Eukaryota</taxon>
        <taxon>Viridiplantae</taxon>
        <taxon>Streptophyta</taxon>
        <taxon>Embryophyta</taxon>
        <taxon>Tracheophyta</taxon>
        <taxon>Spermatophyta</taxon>
        <taxon>Magnoliopsida</taxon>
        <taxon>Liliopsida</taxon>
        <taxon>Poales</taxon>
        <taxon>Poaceae</taxon>
        <taxon>PACMAD clade</taxon>
        <taxon>Arundinoideae</taxon>
        <taxon>Arundineae</taxon>
        <taxon>Arundo</taxon>
    </lineage>
</organism>
<name>A0A0A8Z697_ARUDO</name>
<dbReference type="EMBL" id="GBRH01265615">
    <property type="protein sequence ID" value="JAD32280.1"/>
    <property type="molecule type" value="Transcribed_RNA"/>
</dbReference>
<proteinExistence type="predicted"/>